<evidence type="ECO:0000313" key="1">
    <source>
        <dbReference type="EMBL" id="KAG0445764.1"/>
    </source>
</evidence>
<organism evidence="1 4">
    <name type="scientific">Vanilla planifolia</name>
    <name type="common">Vanilla</name>
    <dbReference type="NCBI Taxonomy" id="51239"/>
    <lineage>
        <taxon>Eukaryota</taxon>
        <taxon>Viridiplantae</taxon>
        <taxon>Streptophyta</taxon>
        <taxon>Embryophyta</taxon>
        <taxon>Tracheophyta</taxon>
        <taxon>Spermatophyta</taxon>
        <taxon>Magnoliopsida</taxon>
        <taxon>Liliopsida</taxon>
        <taxon>Asparagales</taxon>
        <taxon>Orchidaceae</taxon>
        <taxon>Vanilloideae</taxon>
        <taxon>Vanilleae</taxon>
        <taxon>Vanilla</taxon>
    </lineage>
</organism>
<evidence type="ECO:0000313" key="3">
    <source>
        <dbReference type="Proteomes" id="UP000636800"/>
    </source>
</evidence>
<dbReference type="AlphaFoldDB" id="A0A835U1B3"/>
<proteinExistence type="predicted"/>
<name>A0A835U1B3_VANPL</name>
<dbReference type="EMBL" id="JADCNL010000661">
    <property type="protein sequence ID" value="KAG0445775.1"/>
    <property type="molecule type" value="Genomic_DNA"/>
</dbReference>
<keyword evidence="3" id="KW-1185">Reference proteome</keyword>
<reference evidence="3 4" key="1">
    <citation type="journal article" date="2020" name="Nat. Food">
        <title>A phased Vanilla planifolia genome enables genetic improvement of flavour and production.</title>
        <authorList>
            <person name="Hasing T."/>
            <person name="Tang H."/>
            <person name="Brym M."/>
            <person name="Khazi F."/>
            <person name="Huang T."/>
            <person name="Chambers A.H."/>
        </authorList>
    </citation>
    <scope>NUCLEOTIDE SEQUENCE [LARGE SCALE GENOMIC DNA]</scope>
    <source>
        <tissue evidence="1">Leaf</tissue>
    </source>
</reference>
<gene>
    <name evidence="2" type="ORF">HPP92_029165</name>
    <name evidence="1" type="ORF">HPP92_029178</name>
</gene>
<sequence>MEELEILTHIALENKSLKGEKVFLIGTVRDHKASRHLDYTITTVLLRFTVANGKGLKMIEGLILKKTKGAEGDIVVMQDEWKRSKRGPGHNFKRDLDGLRYREVLDNTNDNGRLIALKRSGED</sequence>
<evidence type="ECO:0000313" key="2">
    <source>
        <dbReference type="EMBL" id="KAG0445775.1"/>
    </source>
</evidence>
<accession>A0A835U1B3</accession>
<dbReference type="Proteomes" id="UP000639772">
    <property type="component" value="Unassembled WGS sequence"/>
</dbReference>
<protein>
    <submittedName>
        <fullName evidence="1">Uncharacterized protein</fullName>
    </submittedName>
</protein>
<dbReference type="EMBL" id="JADCNM010000662">
    <property type="protein sequence ID" value="KAG0445764.1"/>
    <property type="molecule type" value="Genomic_DNA"/>
</dbReference>
<dbReference type="Proteomes" id="UP000636800">
    <property type="component" value="Unassembled WGS sequence"/>
</dbReference>
<comment type="caution">
    <text evidence="1">The sequence shown here is derived from an EMBL/GenBank/DDBJ whole genome shotgun (WGS) entry which is preliminary data.</text>
</comment>
<evidence type="ECO:0000313" key="4">
    <source>
        <dbReference type="Proteomes" id="UP000639772"/>
    </source>
</evidence>